<feature type="compositionally biased region" description="Basic and acidic residues" evidence="2">
    <location>
        <begin position="1"/>
        <end position="11"/>
    </location>
</feature>
<dbReference type="Pfam" id="PF07593">
    <property type="entry name" value="UnbV_ASPIC"/>
    <property type="match status" value="1"/>
</dbReference>
<dbReference type="Gene3D" id="1.25.40.10">
    <property type="entry name" value="Tetratricopeptide repeat domain"/>
    <property type="match status" value="2"/>
</dbReference>
<accession>A0ABT7PMB6</accession>
<dbReference type="RefSeq" id="WP_289164747.1">
    <property type="nucleotide sequence ID" value="NZ_JASZZN010000013.1"/>
</dbReference>
<name>A0ABT7PMB6_9BACT</name>
<protein>
    <submittedName>
        <fullName evidence="4">FG-GAP-like repeat-containing protein</fullName>
    </submittedName>
</protein>
<proteinExistence type="predicted"/>
<dbReference type="PANTHER" id="PTHR16026:SF0">
    <property type="entry name" value="CARTILAGE ACIDIC PROTEIN 1"/>
    <property type="match status" value="1"/>
</dbReference>
<dbReference type="Proteomes" id="UP001239462">
    <property type="component" value="Unassembled WGS sequence"/>
</dbReference>
<dbReference type="InterPro" id="IPR028994">
    <property type="entry name" value="Integrin_alpha_N"/>
</dbReference>
<evidence type="ECO:0000256" key="2">
    <source>
        <dbReference type="SAM" id="MobiDB-lite"/>
    </source>
</evidence>
<sequence>MAPDETKDTPSKTDAPATQMRQAMRENDWGKADTYLHQALITGQDDPELLTDAAKVAALNDRKREAAGLLVQAAEVADYSPTSRVDFAIQGLIDVGELYRAIDLLKDVLHSHPDRLKYRKTLIGFLGEAERTDLITPHLKQLIERRVFDVPLLLAVTDTSARRYSYNTSKILMDRNPSDHRVRLGDAKEFLDKHDAVKCETLLREILDHHPDFAPAYALLGQALMEQRKLDLIPTWNDQAPEDTHQQTAYWLTLGDWSAAHQDFLQAAHSYWRSTQIDPNDSNAWIRLAATLRRLPKTLPHSVDEPTLAAIDERIERLLELRAVYYDFSWEGKDSQREAYKIASVLFSLGRTWEAEAWTAIATTLSRDPSDRLPSLRRSVLTRLRQDPSWVSKIDQPALQLDLSDWPATRLSSTERVARSTFVPKIETHGHLLLRDETETRGLAGFGAKSNPDDAKLAPLIRSTGIGGGTIDYDRDGWPDALIMGAGGTMLKTDSHPNELLRNLEGQFERVTEQAAVGDRGYGQGVAVGDFNEDGFADLFFANLGKNRLLRNNGDGTFTDCTDQLRDRDWQEWSTCGAFIDVNRDGITDLLTTNYCRTIENMDQACPDDQGVPGPCHPLVFPAHRDQFFLGTPLGNLVDRSDTLFVDVLPGRGLGIVAGTLNGSHLGAFIANDMSPNAYYTSQWDSSQSDPGKAGLIESGAASGLAVDGRTIAQASMGIACDDLDGDGDLDFYVTGFGREYNIVYDQVSPGLWQDITNQLGLVRPTLQLVGFGTEAIDFDDDGISELIVTNGHIGDFNEPDSLPYAQAMQLFRRDRSGGFDLVDDDAWGRYFREPHVGRALWTIDANRDGRSDVMVTHSYEPICLIVNHTTTDHHRVSFRLVGTDSSRDAIGAIIRFRCGSRTRTLWALSGSGYLCSNEPELRAGLGSETLITDVSVTWPDGSVEDFGTLSADQTYLLVQGDRTAYLDSKDSPQPSPAN</sequence>
<dbReference type="InterPro" id="IPR027039">
    <property type="entry name" value="Crtac1"/>
</dbReference>
<organism evidence="4 5">
    <name type="scientific">Roseiconus lacunae</name>
    <dbReference type="NCBI Taxonomy" id="2605694"/>
    <lineage>
        <taxon>Bacteria</taxon>
        <taxon>Pseudomonadati</taxon>
        <taxon>Planctomycetota</taxon>
        <taxon>Planctomycetia</taxon>
        <taxon>Pirellulales</taxon>
        <taxon>Pirellulaceae</taxon>
        <taxon>Roseiconus</taxon>
    </lineage>
</organism>
<reference evidence="4 5" key="1">
    <citation type="submission" date="2023-06" db="EMBL/GenBank/DDBJ databases">
        <title>Roseiconus lacunae JC819 isolated from Gulf of Mannar region, Tamil Nadu.</title>
        <authorList>
            <person name="Pk S."/>
            <person name="Ch S."/>
            <person name="Ch V.R."/>
        </authorList>
    </citation>
    <scope>NUCLEOTIDE SEQUENCE [LARGE SCALE GENOMIC DNA]</scope>
    <source>
        <strain evidence="4 5">JC819</strain>
    </source>
</reference>
<dbReference type="Gene3D" id="2.130.10.130">
    <property type="entry name" value="Integrin alpha, N-terminal"/>
    <property type="match status" value="2"/>
</dbReference>
<dbReference type="Pfam" id="PF13517">
    <property type="entry name" value="FG-GAP_3"/>
    <property type="match status" value="1"/>
</dbReference>
<comment type="caution">
    <text evidence="4">The sequence shown here is derived from an EMBL/GenBank/DDBJ whole genome shotgun (WGS) entry which is preliminary data.</text>
</comment>
<feature type="domain" description="ASPIC/UnbV" evidence="3">
    <location>
        <begin position="890"/>
        <end position="956"/>
    </location>
</feature>
<evidence type="ECO:0000313" key="4">
    <source>
        <dbReference type="EMBL" id="MDM4017296.1"/>
    </source>
</evidence>
<evidence type="ECO:0000313" key="5">
    <source>
        <dbReference type="Proteomes" id="UP001239462"/>
    </source>
</evidence>
<dbReference type="EMBL" id="JASZZN010000013">
    <property type="protein sequence ID" value="MDM4017296.1"/>
    <property type="molecule type" value="Genomic_DNA"/>
</dbReference>
<dbReference type="SUPFAM" id="SSF48452">
    <property type="entry name" value="TPR-like"/>
    <property type="match status" value="1"/>
</dbReference>
<keyword evidence="1" id="KW-0732">Signal</keyword>
<feature type="region of interest" description="Disordered" evidence="2">
    <location>
        <begin position="1"/>
        <end position="21"/>
    </location>
</feature>
<dbReference type="SUPFAM" id="SSF69318">
    <property type="entry name" value="Integrin alpha N-terminal domain"/>
    <property type="match status" value="1"/>
</dbReference>
<dbReference type="InterPro" id="IPR011990">
    <property type="entry name" value="TPR-like_helical_dom_sf"/>
</dbReference>
<dbReference type="InterPro" id="IPR011519">
    <property type="entry name" value="UnbV_ASPIC"/>
</dbReference>
<evidence type="ECO:0000259" key="3">
    <source>
        <dbReference type="Pfam" id="PF07593"/>
    </source>
</evidence>
<keyword evidence="5" id="KW-1185">Reference proteome</keyword>
<evidence type="ECO:0000256" key="1">
    <source>
        <dbReference type="ARBA" id="ARBA00022729"/>
    </source>
</evidence>
<gene>
    <name evidence="4" type="ORF">QTN89_17750</name>
</gene>
<dbReference type="InterPro" id="IPR013517">
    <property type="entry name" value="FG-GAP"/>
</dbReference>
<dbReference type="PANTHER" id="PTHR16026">
    <property type="entry name" value="CARTILAGE ACIDIC PROTEIN 1"/>
    <property type="match status" value="1"/>
</dbReference>